<evidence type="ECO:0000313" key="1">
    <source>
        <dbReference type="EMBL" id="EPT00294.1"/>
    </source>
</evidence>
<evidence type="ECO:0008006" key="3">
    <source>
        <dbReference type="Google" id="ProtNLM"/>
    </source>
</evidence>
<dbReference type="Proteomes" id="UP000015241">
    <property type="component" value="Unassembled WGS sequence"/>
</dbReference>
<dbReference type="AlphaFoldDB" id="S8EAK4"/>
<dbReference type="HOGENOM" id="CLU_027732_3_0_1"/>
<dbReference type="STRING" id="743788.S8EAK4"/>
<dbReference type="SUPFAM" id="SSF52047">
    <property type="entry name" value="RNI-like"/>
    <property type="match status" value="1"/>
</dbReference>
<dbReference type="EMBL" id="KE504150">
    <property type="protein sequence ID" value="EPT00294.1"/>
    <property type="molecule type" value="Genomic_DNA"/>
</dbReference>
<evidence type="ECO:0000313" key="2">
    <source>
        <dbReference type="Proteomes" id="UP000015241"/>
    </source>
</evidence>
<accession>S8EAK4</accession>
<dbReference type="OrthoDB" id="2794869at2759"/>
<proteinExistence type="predicted"/>
<dbReference type="InParanoid" id="S8EAK4"/>
<organism evidence="1 2">
    <name type="scientific">Fomitopsis schrenkii</name>
    <name type="common">Brown rot fungus</name>
    <dbReference type="NCBI Taxonomy" id="2126942"/>
    <lineage>
        <taxon>Eukaryota</taxon>
        <taxon>Fungi</taxon>
        <taxon>Dikarya</taxon>
        <taxon>Basidiomycota</taxon>
        <taxon>Agaricomycotina</taxon>
        <taxon>Agaricomycetes</taxon>
        <taxon>Polyporales</taxon>
        <taxon>Fomitopsis</taxon>
    </lineage>
</organism>
<name>S8EAK4_FOMSC</name>
<dbReference type="eggNOG" id="ENOG502T2N9">
    <property type="taxonomic scope" value="Eukaryota"/>
</dbReference>
<gene>
    <name evidence="1" type="ORF">FOMPIDRAFT_1023875</name>
</gene>
<reference evidence="1 2" key="1">
    <citation type="journal article" date="2012" name="Science">
        <title>The Paleozoic origin of enzymatic lignin decomposition reconstructed from 31 fungal genomes.</title>
        <authorList>
            <person name="Floudas D."/>
            <person name="Binder M."/>
            <person name="Riley R."/>
            <person name="Barry K."/>
            <person name="Blanchette R.A."/>
            <person name="Henrissat B."/>
            <person name="Martinez A.T."/>
            <person name="Otillar R."/>
            <person name="Spatafora J.W."/>
            <person name="Yadav J.S."/>
            <person name="Aerts A."/>
            <person name="Benoit I."/>
            <person name="Boyd A."/>
            <person name="Carlson A."/>
            <person name="Copeland A."/>
            <person name="Coutinho P.M."/>
            <person name="de Vries R.P."/>
            <person name="Ferreira P."/>
            <person name="Findley K."/>
            <person name="Foster B."/>
            <person name="Gaskell J."/>
            <person name="Glotzer D."/>
            <person name="Gorecki P."/>
            <person name="Heitman J."/>
            <person name="Hesse C."/>
            <person name="Hori C."/>
            <person name="Igarashi K."/>
            <person name="Jurgens J.A."/>
            <person name="Kallen N."/>
            <person name="Kersten P."/>
            <person name="Kohler A."/>
            <person name="Kuees U."/>
            <person name="Kumar T.K.A."/>
            <person name="Kuo A."/>
            <person name="LaButti K."/>
            <person name="Larrondo L.F."/>
            <person name="Lindquist E."/>
            <person name="Ling A."/>
            <person name="Lombard V."/>
            <person name="Lucas S."/>
            <person name="Lundell T."/>
            <person name="Martin R."/>
            <person name="McLaughlin D.J."/>
            <person name="Morgenstern I."/>
            <person name="Morin E."/>
            <person name="Murat C."/>
            <person name="Nagy L.G."/>
            <person name="Nolan M."/>
            <person name="Ohm R.A."/>
            <person name="Patyshakuliyeva A."/>
            <person name="Rokas A."/>
            <person name="Ruiz-Duenas F.J."/>
            <person name="Sabat G."/>
            <person name="Salamov A."/>
            <person name="Samejima M."/>
            <person name="Schmutz J."/>
            <person name="Slot J.C."/>
            <person name="St John F."/>
            <person name="Stenlid J."/>
            <person name="Sun H."/>
            <person name="Sun S."/>
            <person name="Syed K."/>
            <person name="Tsang A."/>
            <person name="Wiebenga A."/>
            <person name="Young D."/>
            <person name="Pisabarro A."/>
            <person name="Eastwood D.C."/>
            <person name="Martin F."/>
            <person name="Cullen D."/>
            <person name="Grigoriev I.V."/>
            <person name="Hibbett D.S."/>
        </authorList>
    </citation>
    <scope>NUCLEOTIDE SEQUENCE</scope>
    <source>
        <strain evidence="2">FP-58527</strain>
    </source>
</reference>
<protein>
    <recommendedName>
        <fullName evidence="3">F-box domain-containing protein</fullName>
    </recommendedName>
</protein>
<sequence>MTAEDICACTTSLQMSRTDINDLPADVLLAIFRILLLRLQKRPLWPTSGWDERKHGEWPPHERSMIEIAFPESIASVCGHWREVMSSVSVFWTRLVIWVGKNPTPLSRVREYLEWSRDHPIYVYILQKPEASADSDLMATKAEVDAQMRAVMETLAPHMARWSLLHIDLHHSSSLPRPRIDLVGHAEKLKTLELTFAVDDSTDDAPPTREEFLTPALKWLSMGGMHFRQSYVEPFPSMSMPTLLRDICISDYGSHHPSFPLVDFLRCLVTCKKLCHVELSGLELDCSYAGPPIDLHVAWSDADFKDMNGDVIAELDRLLHYPYMETRSYTRCEMDKIREVGGSYYIHLDEITGTTALLSLLGAIHNGFSCNEAILTNCDGLRGSGLLMLSGPMPGTDFWWCQHLKSLTIGGCNQFTSADLRTLIEARYTVNAEAGFPGEDDPDFVVKSLDTLHIQDCCELQEADKEWLNGRVESVVWDGWTGGCGISH</sequence>
<keyword evidence="2" id="KW-1185">Reference proteome</keyword>